<keyword evidence="2" id="KW-1185">Reference proteome</keyword>
<protein>
    <submittedName>
        <fullName evidence="1">Uncharacterized protein</fullName>
    </submittedName>
</protein>
<sequence>MTRLLSSPETTAAWNWEIETESDGENGNLGRGARAALSMAEILKKHGLLDLSQMMVSWHRAGVGPIGFRSLISMHEGASTSPDDLVQMISASRPAGYTDALAGQLELLGPGVWINNEGHTKREQKLIGAFLSMDEFAVWGTLWVMHDIWSYYDFSGQPHPEVYNNNAPRLASVLKEIETSLDVEIEEGEPTYFATPEKYGILTPTTEAEGLGFDATDRL</sequence>
<dbReference type="STRING" id="758803.SAMN05421803_101603"/>
<name>A0A1M6C6V1_9ACTN</name>
<evidence type="ECO:0000313" key="2">
    <source>
        <dbReference type="Proteomes" id="UP000184452"/>
    </source>
</evidence>
<gene>
    <name evidence="1" type="ORF">SAMN05421803_101603</name>
</gene>
<accession>A0A1M6C6V1</accession>
<evidence type="ECO:0000313" key="1">
    <source>
        <dbReference type="EMBL" id="SHI56736.1"/>
    </source>
</evidence>
<reference evidence="1 2" key="1">
    <citation type="submission" date="2016-11" db="EMBL/GenBank/DDBJ databases">
        <authorList>
            <person name="Jaros S."/>
            <person name="Januszkiewicz K."/>
            <person name="Wedrychowicz H."/>
        </authorList>
    </citation>
    <scope>NUCLEOTIDE SEQUENCE [LARGE SCALE GENOMIC DNA]</scope>
    <source>
        <strain evidence="1 2">CGMCC 4.5723</strain>
    </source>
</reference>
<dbReference type="EMBL" id="FQZK01000001">
    <property type="protein sequence ID" value="SHI56736.1"/>
    <property type="molecule type" value="Genomic_DNA"/>
</dbReference>
<dbReference type="AlphaFoldDB" id="A0A1M6C6V1"/>
<dbReference type="Proteomes" id="UP000184452">
    <property type="component" value="Unassembled WGS sequence"/>
</dbReference>
<proteinExistence type="predicted"/>
<organism evidence="1 2">
    <name type="scientific">Nocardiopsis flavescens</name>
    <dbReference type="NCBI Taxonomy" id="758803"/>
    <lineage>
        <taxon>Bacteria</taxon>
        <taxon>Bacillati</taxon>
        <taxon>Actinomycetota</taxon>
        <taxon>Actinomycetes</taxon>
        <taxon>Streptosporangiales</taxon>
        <taxon>Nocardiopsidaceae</taxon>
        <taxon>Nocardiopsis</taxon>
    </lineage>
</organism>